<proteinExistence type="predicted"/>
<sequence>MARTHSSYTASPTRFRSPQPSPHRETSEDGSQYEMDLDVLGLNSTFDSTGLEEGHEPQVDVVDTSDIEGPEDFTMNMTYWMTADLPLAQAKSQIKSRKEAKGKFEEVRGDAGRDMDPAQDSIEEGDRVVLEERETAGFNSASPTMRANGTTDGQRSGKALSETSMENNEKVRSYLSALPDTDMGDALTSTPLRIPKHNTLQVPSPAGAKARSLQATVEDYDTPRKPTQETVIHHAPKPSAEVRGSEEDKLRSRIADLESQLEQRELASKTRIVELETILSYTRSELDSARTNGYRQKDKIAALEAANQRQKEDAEATRILVENQLQSQKDELTAKMERLGEELQLESSGKLQNQRDDFERQLRALEEAKHAVEEHVRSRSQLLEQVRAELSKLRQSDEQEFQGNQNAYFSKHGADREDEKFALQEKLLSVQARADHLQAELEKATSEARAAREDAEVVATHRHAAEATNNAQASRISDLQAEVAILHSKLDAEHAGNATLDEEQPPVNISTDAAHKDQLGQGTSLEFRVKSLQFQLDSSRADVTAKDQELLRHIQDHEQLEQRLSTSQGRIESLENAISSLRQQLAEAHRDSARYRSDAERFERDLEDATDRLQDARAEADRRVADMERKLIRMKELKGDAERKLKEAQSENEELVEDQETKLDDVRSRAEDAVRKAGLVVEQERTEKKKLAKQLKKISEELEQLRLETATKAAQEDDSDDDSSFAPNQANTKDAEIENLRSLLRKQSASMRTLKTETSSLKKENARLISVEAESSVDALQSELESLRRDNEALRVEAEARREDFEAVNKAMDERLAAMMSKLLKERARAVVGKRDGQWAESMSKAKDERDFMGKVLMREWGRHEVGPAEEGEKQSYRYKYTKRP</sequence>
<feature type="compositionally biased region" description="Basic and acidic residues" evidence="2">
    <location>
        <begin position="863"/>
        <end position="876"/>
    </location>
</feature>
<feature type="compositionally biased region" description="Basic and acidic residues" evidence="2">
    <location>
        <begin position="96"/>
        <end position="116"/>
    </location>
</feature>
<accession>A0A2T2P9P7</accession>
<evidence type="ECO:0000256" key="2">
    <source>
        <dbReference type="SAM" id="MobiDB-lite"/>
    </source>
</evidence>
<organism evidence="3 4">
    <name type="scientific">Corynespora cassiicola Philippines</name>
    <dbReference type="NCBI Taxonomy" id="1448308"/>
    <lineage>
        <taxon>Eukaryota</taxon>
        <taxon>Fungi</taxon>
        <taxon>Dikarya</taxon>
        <taxon>Ascomycota</taxon>
        <taxon>Pezizomycotina</taxon>
        <taxon>Dothideomycetes</taxon>
        <taxon>Pleosporomycetidae</taxon>
        <taxon>Pleosporales</taxon>
        <taxon>Corynesporascaceae</taxon>
        <taxon>Corynespora</taxon>
    </lineage>
</organism>
<feature type="region of interest" description="Disordered" evidence="2">
    <location>
        <begin position="708"/>
        <end position="737"/>
    </location>
</feature>
<keyword evidence="4" id="KW-1185">Reference proteome</keyword>
<feature type="compositionally biased region" description="Polar residues" evidence="2">
    <location>
        <begin position="1"/>
        <end position="18"/>
    </location>
</feature>
<feature type="region of interest" description="Disordered" evidence="2">
    <location>
        <begin position="95"/>
        <end position="168"/>
    </location>
</feature>
<feature type="region of interest" description="Disordered" evidence="2">
    <location>
        <begin position="196"/>
        <end position="248"/>
    </location>
</feature>
<reference evidence="3 4" key="1">
    <citation type="journal article" date="2018" name="Front. Microbiol.">
        <title>Genome-Wide Analysis of Corynespora cassiicola Leaf Fall Disease Putative Effectors.</title>
        <authorList>
            <person name="Lopez D."/>
            <person name="Ribeiro S."/>
            <person name="Label P."/>
            <person name="Fumanal B."/>
            <person name="Venisse J.S."/>
            <person name="Kohler A."/>
            <person name="de Oliveira R.R."/>
            <person name="Labutti K."/>
            <person name="Lipzen A."/>
            <person name="Lail K."/>
            <person name="Bauer D."/>
            <person name="Ohm R.A."/>
            <person name="Barry K.W."/>
            <person name="Spatafora J."/>
            <person name="Grigoriev I.V."/>
            <person name="Martin F.M."/>
            <person name="Pujade-Renaud V."/>
        </authorList>
    </citation>
    <scope>NUCLEOTIDE SEQUENCE [LARGE SCALE GENOMIC DNA]</scope>
    <source>
        <strain evidence="3 4">Philippines</strain>
    </source>
</reference>
<evidence type="ECO:0000313" key="3">
    <source>
        <dbReference type="EMBL" id="PSN74383.1"/>
    </source>
</evidence>
<evidence type="ECO:0000256" key="1">
    <source>
        <dbReference type="SAM" id="Coils"/>
    </source>
</evidence>
<evidence type="ECO:0000313" key="4">
    <source>
        <dbReference type="Proteomes" id="UP000240883"/>
    </source>
</evidence>
<protein>
    <submittedName>
        <fullName evidence="3">Uncharacterized protein</fullName>
    </submittedName>
</protein>
<keyword evidence="1" id="KW-0175">Coiled coil</keyword>
<feature type="region of interest" description="Disordered" evidence="2">
    <location>
        <begin position="1"/>
        <end position="36"/>
    </location>
</feature>
<name>A0A2T2P9P7_CORCC</name>
<feature type="region of interest" description="Disordered" evidence="2">
    <location>
        <begin position="863"/>
        <end position="885"/>
    </location>
</feature>
<dbReference type="SUPFAM" id="SSF57997">
    <property type="entry name" value="Tropomyosin"/>
    <property type="match status" value="1"/>
</dbReference>
<feature type="coiled-coil region" evidence="1">
    <location>
        <begin position="300"/>
        <end position="385"/>
    </location>
</feature>
<feature type="compositionally biased region" description="Polar residues" evidence="2">
    <location>
        <begin position="137"/>
        <end position="154"/>
    </location>
</feature>
<dbReference type="AlphaFoldDB" id="A0A2T2P9P7"/>
<dbReference type="STRING" id="1448308.A0A2T2P9P7"/>
<dbReference type="Proteomes" id="UP000240883">
    <property type="component" value="Unassembled WGS sequence"/>
</dbReference>
<dbReference type="OrthoDB" id="3911405at2759"/>
<feature type="region of interest" description="Disordered" evidence="2">
    <location>
        <begin position="643"/>
        <end position="664"/>
    </location>
</feature>
<feature type="coiled-coil region" evidence="1">
    <location>
        <begin position="427"/>
        <end position="454"/>
    </location>
</feature>
<feature type="compositionally biased region" description="Basic and acidic residues" evidence="2">
    <location>
        <begin position="124"/>
        <end position="135"/>
    </location>
</feature>
<dbReference type="EMBL" id="KZ678128">
    <property type="protein sequence ID" value="PSN74383.1"/>
    <property type="molecule type" value="Genomic_DNA"/>
</dbReference>
<gene>
    <name evidence="3" type="ORF">BS50DRAFT_567217</name>
</gene>